<accession>A0A7Y6M1F6</accession>
<comment type="similarity">
    <text evidence="1">Belongs to the sigma-70 factor family. ECF subfamily.</text>
</comment>
<sequence length="206" mass="23203">MLGSRRTGRLGPDHRELIGSVVPVEAPYDDRLLHQRVVGGDEAALGEVYDHLSSLIFGLSLRVTRDRVIAEDITQEVFLIFWERPLAYDPDRGTLRAWLATIAHRRAVDHVRAEERRRVSTLGPRLFEPPPPRLEETVLAADEAERVRRAVTALPDGLRQAVELAYYGGRTYRQVAEELGVPEGTAKSRIRLALRRLADALAEEEV</sequence>
<evidence type="ECO:0000313" key="7">
    <source>
        <dbReference type="EMBL" id="NUW30992.1"/>
    </source>
</evidence>
<dbReference type="GO" id="GO:0003677">
    <property type="term" value="F:DNA binding"/>
    <property type="evidence" value="ECO:0007669"/>
    <property type="project" value="InterPro"/>
</dbReference>
<keyword evidence="8" id="KW-1185">Reference proteome</keyword>
<dbReference type="InterPro" id="IPR036388">
    <property type="entry name" value="WH-like_DNA-bd_sf"/>
</dbReference>
<organism evidence="7 8">
    <name type="scientific">Nonomuraea montanisoli</name>
    <dbReference type="NCBI Taxonomy" id="2741721"/>
    <lineage>
        <taxon>Bacteria</taxon>
        <taxon>Bacillati</taxon>
        <taxon>Actinomycetota</taxon>
        <taxon>Actinomycetes</taxon>
        <taxon>Streptosporangiales</taxon>
        <taxon>Streptosporangiaceae</taxon>
        <taxon>Nonomuraea</taxon>
    </lineage>
</organism>
<evidence type="ECO:0000256" key="4">
    <source>
        <dbReference type="ARBA" id="ARBA00023163"/>
    </source>
</evidence>
<keyword evidence="3" id="KW-0731">Sigma factor</keyword>
<dbReference type="InterPro" id="IPR007627">
    <property type="entry name" value="RNA_pol_sigma70_r2"/>
</dbReference>
<dbReference type="SUPFAM" id="SSF88946">
    <property type="entry name" value="Sigma2 domain of RNA polymerase sigma factors"/>
    <property type="match status" value="1"/>
</dbReference>
<dbReference type="GO" id="GO:0006352">
    <property type="term" value="P:DNA-templated transcription initiation"/>
    <property type="evidence" value="ECO:0007669"/>
    <property type="project" value="InterPro"/>
</dbReference>
<evidence type="ECO:0000256" key="3">
    <source>
        <dbReference type="ARBA" id="ARBA00023082"/>
    </source>
</evidence>
<dbReference type="PANTHER" id="PTHR43133">
    <property type="entry name" value="RNA POLYMERASE ECF-TYPE SIGMA FACTO"/>
    <property type="match status" value="1"/>
</dbReference>
<proteinExistence type="inferred from homology"/>
<dbReference type="InterPro" id="IPR013249">
    <property type="entry name" value="RNA_pol_sigma70_r4_t2"/>
</dbReference>
<dbReference type="AlphaFoldDB" id="A0A7Y6M1F6"/>
<feature type="domain" description="RNA polymerase sigma-70 region 2" evidence="5">
    <location>
        <begin position="49"/>
        <end position="116"/>
    </location>
</feature>
<dbReference type="GO" id="GO:0016987">
    <property type="term" value="F:sigma factor activity"/>
    <property type="evidence" value="ECO:0007669"/>
    <property type="project" value="UniProtKB-KW"/>
</dbReference>
<dbReference type="Pfam" id="PF08281">
    <property type="entry name" value="Sigma70_r4_2"/>
    <property type="match status" value="1"/>
</dbReference>
<comment type="caution">
    <text evidence="7">The sequence shown here is derived from an EMBL/GenBank/DDBJ whole genome shotgun (WGS) entry which is preliminary data.</text>
</comment>
<dbReference type="Proteomes" id="UP000586042">
    <property type="component" value="Unassembled WGS sequence"/>
</dbReference>
<dbReference type="CDD" id="cd06171">
    <property type="entry name" value="Sigma70_r4"/>
    <property type="match status" value="1"/>
</dbReference>
<keyword evidence="2" id="KW-0805">Transcription regulation</keyword>
<dbReference type="NCBIfam" id="TIGR02937">
    <property type="entry name" value="sigma70-ECF"/>
    <property type="match status" value="1"/>
</dbReference>
<dbReference type="InterPro" id="IPR014284">
    <property type="entry name" value="RNA_pol_sigma-70_dom"/>
</dbReference>
<gene>
    <name evidence="7" type="ORF">HTZ77_06100</name>
</gene>
<protein>
    <submittedName>
        <fullName evidence="7">Sigma-70 family RNA polymerase sigma factor</fullName>
    </submittedName>
</protein>
<evidence type="ECO:0000259" key="5">
    <source>
        <dbReference type="Pfam" id="PF04542"/>
    </source>
</evidence>
<dbReference type="SUPFAM" id="SSF88659">
    <property type="entry name" value="Sigma3 and sigma4 domains of RNA polymerase sigma factors"/>
    <property type="match status" value="1"/>
</dbReference>
<feature type="domain" description="RNA polymerase sigma factor 70 region 4 type 2" evidence="6">
    <location>
        <begin position="145"/>
        <end position="197"/>
    </location>
</feature>
<dbReference type="InterPro" id="IPR013324">
    <property type="entry name" value="RNA_pol_sigma_r3/r4-like"/>
</dbReference>
<dbReference type="EMBL" id="JABWGN010000002">
    <property type="protein sequence ID" value="NUW30992.1"/>
    <property type="molecule type" value="Genomic_DNA"/>
</dbReference>
<reference evidence="7 8" key="1">
    <citation type="submission" date="2020-06" db="EMBL/GenBank/DDBJ databases">
        <title>Nonomuraea sp. SMC257, a novel actinomycete isolated from soil.</title>
        <authorList>
            <person name="Chanama M."/>
        </authorList>
    </citation>
    <scope>NUCLEOTIDE SEQUENCE [LARGE SCALE GENOMIC DNA]</scope>
    <source>
        <strain evidence="7 8">SMC257</strain>
    </source>
</reference>
<dbReference type="Gene3D" id="1.10.10.10">
    <property type="entry name" value="Winged helix-like DNA-binding domain superfamily/Winged helix DNA-binding domain"/>
    <property type="match status" value="1"/>
</dbReference>
<keyword evidence="4" id="KW-0804">Transcription</keyword>
<name>A0A7Y6M1F6_9ACTN</name>
<dbReference type="Pfam" id="PF04542">
    <property type="entry name" value="Sigma70_r2"/>
    <property type="match status" value="1"/>
</dbReference>
<evidence type="ECO:0000256" key="2">
    <source>
        <dbReference type="ARBA" id="ARBA00023015"/>
    </source>
</evidence>
<dbReference type="Gene3D" id="1.10.1740.10">
    <property type="match status" value="1"/>
</dbReference>
<dbReference type="InterPro" id="IPR013325">
    <property type="entry name" value="RNA_pol_sigma_r2"/>
</dbReference>
<dbReference type="PANTHER" id="PTHR43133:SF62">
    <property type="entry name" value="RNA POLYMERASE SIGMA FACTOR SIGZ"/>
    <property type="match status" value="1"/>
</dbReference>
<evidence type="ECO:0000313" key="8">
    <source>
        <dbReference type="Proteomes" id="UP000586042"/>
    </source>
</evidence>
<evidence type="ECO:0000256" key="1">
    <source>
        <dbReference type="ARBA" id="ARBA00010641"/>
    </source>
</evidence>
<dbReference type="InterPro" id="IPR039425">
    <property type="entry name" value="RNA_pol_sigma-70-like"/>
</dbReference>
<evidence type="ECO:0000259" key="6">
    <source>
        <dbReference type="Pfam" id="PF08281"/>
    </source>
</evidence>